<keyword evidence="3" id="KW-0175">Coiled coil</keyword>
<dbReference type="InterPro" id="IPR006012">
    <property type="entry name" value="Syntaxin/epimorphin_CS"/>
</dbReference>
<dbReference type="PANTHER" id="PTHR19957">
    <property type="entry name" value="SYNTAXIN"/>
    <property type="match status" value="1"/>
</dbReference>
<feature type="region of interest" description="Disordered" evidence="4">
    <location>
        <begin position="1"/>
        <end position="30"/>
    </location>
</feature>
<dbReference type="GO" id="GO:0012505">
    <property type="term" value="C:endomembrane system"/>
    <property type="evidence" value="ECO:0007669"/>
    <property type="project" value="TreeGrafter"/>
</dbReference>
<dbReference type="GeneID" id="119729275"/>
<proteinExistence type="inferred from homology"/>
<accession>A0A914A1T1</accession>
<feature type="coiled-coil region" evidence="3">
    <location>
        <begin position="194"/>
        <end position="249"/>
    </location>
</feature>
<dbReference type="InterPro" id="IPR000727">
    <property type="entry name" value="T_SNARE_dom"/>
</dbReference>
<dbReference type="OMA" id="RVHNTME"/>
<dbReference type="GO" id="GO:0031201">
    <property type="term" value="C:SNARE complex"/>
    <property type="evidence" value="ECO:0007669"/>
    <property type="project" value="TreeGrafter"/>
</dbReference>
<evidence type="ECO:0000256" key="3">
    <source>
        <dbReference type="SAM" id="Coils"/>
    </source>
</evidence>
<evidence type="ECO:0000313" key="8">
    <source>
        <dbReference type="Proteomes" id="UP000887568"/>
    </source>
</evidence>
<evidence type="ECO:0000256" key="1">
    <source>
        <dbReference type="ARBA" id="ARBA00009063"/>
    </source>
</evidence>
<dbReference type="PROSITE" id="PS50192">
    <property type="entry name" value="T_SNARE"/>
    <property type="match status" value="1"/>
</dbReference>
<dbReference type="GO" id="GO:0000149">
    <property type="term" value="F:SNARE binding"/>
    <property type="evidence" value="ECO:0007669"/>
    <property type="project" value="TreeGrafter"/>
</dbReference>
<name>A0A914A1T1_PATMI</name>
<evidence type="ECO:0000313" key="7">
    <source>
        <dbReference type="EnsemblMetazoa" id="XP_038057808.1"/>
    </source>
</evidence>
<dbReference type="SMART" id="SM00503">
    <property type="entry name" value="SynN"/>
    <property type="match status" value="1"/>
</dbReference>
<dbReference type="GO" id="GO:0006906">
    <property type="term" value="P:vesicle fusion"/>
    <property type="evidence" value="ECO:0007669"/>
    <property type="project" value="TreeGrafter"/>
</dbReference>
<dbReference type="FunFam" id="1.20.5.110:FF:000059">
    <property type="entry name" value="Related to syntaxin 12"/>
    <property type="match status" value="1"/>
</dbReference>
<keyword evidence="5" id="KW-1133">Transmembrane helix</keyword>
<dbReference type="GO" id="GO:0006886">
    <property type="term" value="P:intracellular protein transport"/>
    <property type="evidence" value="ECO:0007669"/>
    <property type="project" value="InterPro"/>
</dbReference>
<dbReference type="SUPFAM" id="SSF47661">
    <property type="entry name" value="t-snare proteins"/>
    <property type="match status" value="1"/>
</dbReference>
<keyword evidence="5" id="KW-0472">Membrane</keyword>
<dbReference type="PROSITE" id="PS00914">
    <property type="entry name" value="SYNTAXIN"/>
    <property type="match status" value="1"/>
</dbReference>
<dbReference type="GO" id="GO:0005484">
    <property type="term" value="F:SNAP receptor activity"/>
    <property type="evidence" value="ECO:0007669"/>
    <property type="project" value="InterPro"/>
</dbReference>
<organism evidence="7 8">
    <name type="scientific">Patiria miniata</name>
    <name type="common">Bat star</name>
    <name type="synonym">Asterina miniata</name>
    <dbReference type="NCBI Taxonomy" id="46514"/>
    <lineage>
        <taxon>Eukaryota</taxon>
        <taxon>Metazoa</taxon>
        <taxon>Echinodermata</taxon>
        <taxon>Eleutherozoa</taxon>
        <taxon>Asterozoa</taxon>
        <taxon>Asteroidea</taxon>
        <taxon>Valvatacea</taxon>
        <taxon>Valvatida</taxon>
        <taxon>Asterinidae</taxon>
        <taxon>Patiria</taxon>
    </lineage>
</organism>
<dbReference type="Pfam" id="PF14523">
    <property type="entry name" value="Syntaxin_2"/>
    <property type="match status" value="1"/>
</dbReference>
<dbReference type="InterPro" id="IPR006011">
    <property type="entry name" value="Syntaxin_N"/>
</dbReference>
<keyword evidence="8" id="KW-1185">Reference proteome</keyword>
<feature type="transmembrane region" description="Helical" evidence="5">
    <location>
        <begin position="265"/>
        <end position="286"/>
    </location>
</feature>
<sequence length="287" mass="31901">MAAQRGKGEFGYGSLDSTSDSRYQDGQFGSGQSNEFADLSQQVSSAIFKISNNVTTLEKAVRQLGTPSDSTLLRNRIQASIQTTNKIVSETTTCLKDLTLMSRNLGKSSRLQVDRLTNEYHESVQRYSGVQKKVASKMRSCPNVPPKAPPTSGSMDVVQYDESKKALLEETRRQGIESQLQVQDQQIDYDMNLLQEREEQIRQIEAAMLDVNEIFRDLSAMVSEQGEVVDSIEANIEKASSNVEGANTQLQTASRYQQKARRKMCCIFVCVVVLLAILGIILGVTLR</sequence>
<dbReference type="GO" id="GO:0048278">
    <property type="term" value="P:vesicle docking"/>
    <property type="evidence" value="ECO:0007669"/>
    <property type="project" value="TreeGrafter"/>
</dbReference>
<evidence type="ECO:0000256" key="5">
    <source>
        <dbReference type="SAM" id="Phobius"/>
    </source>
</evidence>
<dbReference type="CDD" id="cd15847">
    <property type="entry name" value="SNARE_syntaxin7_like"/>
    <property type="match status" value="1"/>
</dbReference>
<dbReference type="InterPro" id="IPR045242">
    <property type="entry name" value="Syntaxin"/>
</dbReference>
<comment type="similarity">
    <text evidence="1 2">Belongs to the syntaxin family.</text>
</comment>
<dbReference type="InterPro" id="IPR010989">
    <property type="entry name" value="SNARE"/>
</dbReference>
<dbReference type="EnsemblMetazoa" id="XM_038201880.1">
    <property type="protein sequence ID" value="XP_038057808.1"/>
    <property type="gene ID" value="LOC119729275"/>
</dbReference>
<dbReference type="OrthoDB" id="75754at2759"/>
<evidence type="ECO:0000256" key="4">
    <source>
        <dbReference type="SAM" id="MobiDB-lite"/>
    </source>
</evidence>
<dbReference type="SMART" id="SM00397">
    <property type="entry name" value="t_SNARE"/>
    <property type="match status" value="1"/>
</dbReference>
<evidence type="ECO:0000256" key="2">
    <source>
        <dbReference type="RuleBase" id="RU003858"/>
    </source>
</evidence>
<dbReference type="Gene3D" id="1.20.58.70">
    <property type="match status" value="1"/>
</dbReference>
<keyword evidence="5" id="KW-0812">Transmembrane</keyword>
<dbReference type="RefSeq" id="XP_038057808.1">
    <property type="nucleotide sequence ID" value="XM_038201880.1"/>
</dbReference>
<feature type="domain" description="T-SNARE coiled-coil homology" evidence="6">
    <location>
        <begin position="191"/>
        <end position="253"/>
    </location>
</feature>
<dbReference type="Pfam" id="PF05739">
    <property type="entry name" value="SNARE"/>
    <property type="match status" value="1"/>
</dbReference>
<dbReference type="Gene3D" id="1.20.5.110">
    <property type="match status" value="1"/>
</dbReference>
<dbReference type="Proteomes" id="UP000887568">
    <property type="component" value="Unplaced"/>
</dbReference>
<evidence type="ECO:0000259" key="6">
    <source>
        <dbReference type="PROSITE" id="PS50192"/>
    </source>
</evidence>
<dbReference type="AlphaFoldDB" id="A0A914A1T1"/>
<reference evidence="7" key="1">
    <citation type="submission" date="2022-11" db="UniProtKB">
        <authorList>
            <consortium name="EnsemblMetazoa"/>
        </authorList>
    </citation>
    <scope>IDENTIFICATION</scope>
</reference>
<protein>
    <recommendedName>
        <fullName evidence="6">t-SNARE coiled-coil homology domain-containing protein</fullName>
    </recommendedName>
</protein>
<dbReference type="PANTHER" id="PTHR19957:SF38">
    <property type="entry name" value="LD27581P"/>
    <property type="match status" value="1"/>
</dbReference>